<dbReference type="Proteomes" id="UP000315995">
    <property type="component" value="Chromosome"/>
</dbReference>
<evidence type="ECO:0000313" key="1">
    <source>
        <dbReference type="EMBL" id="QDG52740.1"/>
    </source>
</evidence>
<gene>
    <name evidence="1" type="ORF">FIV42_18935</name>
</gene>
<dbReference type="EMBL" id="CP041186">
    <property type="protein sequence ID" value="QDG52740.1"/>
    <property type="molecule type" value="Genomic_DNA"/>
</dbReference>
<accession>A0A5B8Y7M5</accession>
<proteinExistence type="predicted"/>
<dbReference type="AlphaFoldDB" id="A0A4Y6PWY2"/>
<sequence length="236" mass="26777">MPELLATDGQTVRRMIADRTQLAFQQFDCERTAQAIVDSVESHSTAGIGICGYSMYSDAEALAIVHTGEKLDAGWLAFPYTTSASGRPAGIPTLPVYLNEIPTVRLCGGAHLHWRHCRLVLEVAIEQRSEGHDAPLQIDLLDHLASWRLRTTVLENGRAKLVRLPARQHSEVEICRPSPTRAEASFEIDANLYRQLVDRDELSAWLVLDFDRRLFCLPSEWATWWFQVRFPRHIQC</sequence>
<accession>A0A4Y6PWY2</accession>
<dbReference type="RefSeq" id="WP_141199205.1">
    <property type="nucleotide sequence ID" value="NZ_CP041186.1"/>
</dbReference>
<dbReference type="OrthoDB" id="9988321at2"/>
<evidence type="ECO:0000313" key="2">
    <source>
        <dbReference type="Proteomes" id="UP000315995"/>
    </source>
</evidence>
<name>A0A4Y6PWY2_PERCE</name>
<keyword evidence="2" id="KW-1185">Reference proteome</keyword>
<organism evidence="1 2">
    <name type="scientific">Persicimonas caeni</name>
    <dbReference type="NCBI Taxonomy" id="2292766"/>
    <lineage>
        <taxon>Bacteria</taxon>
        <taxon>Deltaproteobacteria</taxon>
        <taxon>Bradymonadales</taxon>
        <taxon>Bradymonadaceae</taxon>
        <taxon>Persicimonas</taxon>
    </lineage>
</organism>
<protein>
    <submittedName>
        <fullName evidence="1">Uncharacterized protein</fullName>
    </submittedName>
</protein>
<reference evidence="1 2" key="1">
    <citation type="submission" date="2019-06" db="EMBL/GenBank/DDBJ databases">
        <title>Persicimonas caeni gen. nov., sp. nov., a predatory bacterium isolated from solar saltern.</title>
        <authorList>
            <person name="Wang S."/>
        </authorList>
    </citation>
    <scope>NUCLEOTIDE SEQUENCE [LARGE SCALE GENOMIC DNA]</scope>
    <source>
        <strain evidence="1 2">YN101</strain>
    </source>
</reference>